<accession>A0A067L4N7</accession>
<evidence type="ECO:0008006" key="6">
    <source>
        <dbReference type="Google" id="ProtNLM"/>
    </source>
</evidence>
<feature type="transmembrane region" description="Helical" evidence="3">
    <location>
        <begin position="12"/>
        <end position="30"/>
    </location>
</feature>
<sequence length="214" mass="24333">MSDLCGPCCRCFCSFTFTLGLTALFMWLSLRPSKPKCFLQQIYIPTLNQSLKLPLNTTLFFELKLENTNKDKGVYYDPVNVTFFDSPNRTHLIGNFTIPKFYQGHKKKAMKPGQINDTRLDRKAVLRAVSNGLAVFRVDISTSVRYKILAFATKRHRISVGAYVNISDQGTQVNYNPKKPIRLSSSVDKIGSSRFGKIGIFLIQFLVFGLIDLW</sequence>
<evidence type="ECO:0000256" key="2">
    <source>
        <dbReference type="ARBA" id="ARBA00023136"/>
    </source>
</evidence>
<dbReference type="OrthoDB" id="1914670at2759"/>
<evidence type="ECO:0000256" key="1">
    <source>
        <dbReference type="ARBA" id="ARBA00004370"/>
    </source>
</evidence>
<dbReference type="GO" id="GO:0009506">
    <property type="term" value="C:plasmodesma"/>
    <property type="evidence" value="ECO:0007669"/>
    <property type="project" value="TreeGrafter"/>
</dbReference>
<dbReference type="PANTHER" id="PTHR31415">
    <property type="entry name" value="OS05G0367900 PROTEIN"/>
    <property type="match status" value="1"/>
</dbReference>
<evidence type="ECO:0000313" key="4">
    <source>
        <dbReference type="EMBL" id="KDP39054.1"/>
    </source>
</evidence>
<dbReference type="STRING" id="180498.A0A067L4N7"/>
<evidence type="ECO:0000256" key="3">
    <source>
        <dbReference type="SAM" id="Phobius"/>
    </source>
</evidence>
<gene>
    <name evidence="4" type="ORF">JCGZ_00811</name>
</gene>
<dbReference type="InterPro" id="IPR044839">
    <property type="entry name" value="NDR1-like"/>
</dbReference>
<dbReference type="Proteomes" id="UP000027138">
    <property type="component" value="Unassembled WGS sequence"/>
</dbReference>
<keyword evidence="2 3" id="KW-0472">Membrane</keyword>
<evidence type="ECO:0000313" key="5">
    <source>
        <dbReference type="Proteomes" id="UP000027138"/>
    </source>
</evidence>
<keyword evidence="3" id="KW-1133">Transmembrane helix</keyword>
<dbReference type="PANTHER" id="PTHR31415:SF52">
    <property type="entry name" value="LATE EMBRYOGENESIS ABUNDANT (LEA) HYDROXYPROLINE-RICH GLYCOPROTEIN FAMILY-RELATED"/>
    <property type="match status" value="1"/>
</dbReference>
<organism evidence="4 5">
    <name type="scientific">Jatropha curcas</name>
    <name type="common">Barbados nut</name>
    <dbReference type="NCBI Taxonomy" id="180498"/>
    <lineage>
        <taxon>Eukaryota</taxon>
        <taxon>Viridiplantae</taxon>
        <taxon>Streptophyta</taxon>
        <taxon>Embryophyta</taxon>
        <taxon>Tracheophyta</taxon>
        <taxon>Spermatophyta</taxon>
        <taxon>Magnoliopsida</taxon>
        <taxon>eudicotyledons</taxon>
        <taxon>Gunneridae</taxon>
        <taxon>Pentapetalae</taxon>
        <taxon>rosids</taxon>
        <taxon>fabids</taxon>
        <taxon>Malpighiales</taxon>
        <taxon>Euphorbiaceae</taxon>
        <taxon>Crotonoideae</taxon>
        <taxon>Jatropheae</taxon>
        <taxon>Jatropha</taxon>
    </lineage>
</organism>
<dbReference type="EMBL" id="KK914353">
    <property type="protein sequence ID" value="KDP39054.1"/>
    <property type="molecule type" value="Genomic_DNA"/>
</dbReference>
<dbReference type="GO" id="GO:0098542">
    <property type="term" value="P:defense response to other organism"/>
    <property type="evidence" value="ECO:0007669"/>
    <property type="project" value="InterPro"/>
</dbReference>
<keyword evidence="3" id="KW-0812">Transmembrane</keyword>
<name>A0A067L4N7_JATCU</name>
<keyword evidence="5" id="KW-1185">Reference proteome</keyword>
<comment type="subcellular location">
    <subcellularLocation>
        <location evidence="1">Membrane</location>
    </subcellularLocation>
</comment>
<reference evidence="4 5" key="1">
    <citation type="journal article" date="2014" name="PLoS ONE">
        <title>Global Analysis of Gene Expression Profiles in Physic Nut (Jatropha curcas L.) Seedlings Exposed to Salt Stress.</title>
        <authorList>
            <person name="Zhang L."/>
            <person name="Zhang C."/>
            <person name="Wu P."/>
            <person name="Chen Y."/>
            <person name="Li M."/>
            <person name="Jiang H."/>
            <person name="Wu G."/>
        </authorList>
    </citation>
    <scope>NUCLEOTIDE SEQUENCE [LARGE SCALE GENOMIC DNA]</scope>
    <source>
        <strain evidence="5">cv. GZQX0401</strain>
        <tissue evidence="4">Young leaves</tissue>
    </source>
</reference>
<dbReference type="GO" id="GO:0005886">
    <property type="term" value="C:plasma membrane"/>
    <property type="evidence" value="ECO:0007669"/>
    <property type="project" value="TreeGrafter"/>
</dbReference>
<proteinExistence type="predicted"/>
<dbReference type="AlphaFoldDB" id="A0A067L4N7"/>
<protein>
    <recommendedName>
        <fullName evidence="6">Late embryogenesis abundant protein LEA-2 subgroup domain-containing protein</fullName>
    </recommendedName>
</protein>